<evidence type="ECO:0000256" key="2">
    <source>
        <dbReference type="ARBA" id="ARBA00022692"/>
    </source>
</evidence>
<dbReference type="Pfam" id="PF02674">
    <property type="entry name" value="Colicin_V"/>
    <property type="match status" value="1"/>
</dbReference>
<sequence length="182" mass="20465">MISIVLVLILAWSFYIGYSRGLILQGFYTFMAVLAGVIASQLYRSFAQQISLLVPYANPQNGATTYFFSSQQIFELDQVFYAGLAFLILYTIVYSLGRFVGIFLHLLPLRYLDERTYNVAAGLCSVFVTLFGLQMMLTVLATIPMDLVQTHLNNSGLVRFLVNHVPITTSLLKNLWVTKIIG</sequence>
<keyword evidence="4 5" id="KW-0472">Membrane</keyword>
<dbReference type="EMBL" id="BMJN01000038">
    <property type="protein sequence ID" value="GGE36190.1"/>
    <property type="molecule type" value="Genomic_DNA"/>
</dbReference>
<dbReference type="GO" id="GO:0016020">
    <property type="term" value="C:membrane"/>
    <property type="evidence" value="ECO:0007669"/>
    <property type="project" value="UniProtKB-SubCell"/>
</dbReference>
<feature type="transmembrane region" description="Helical" evidence="5">
    <location>
        <begin position="119"/>
        <end position="143"/>
    </location>
</feature>
<evidence type="ECO:0000256" key="1">
    <source>
        <dbReference type="ARBA" id="ARBA00004141"/>
    </source>
</evidence>
<gene>
    <name evidence="6" type="ORF">GCM10011510_16920</name>
</gene>
<evidence type="ECO:0000313" key="6">
    <source>
        <dbReference type="EMBL" id="GGE36190.1"/>
    </source>
</evidence>
<organism evidence="6 7">
    <name type="scientific">Streptococcus himalayensis</name>
    <dbReference type="NCBI Taxonomy" id="1888195"/>
    <lineage>
        <taxon>Bacteria</taxon>
        <taxon>Bacillati</taxon>
        <taxon>Bacillota</taxon>
        <taxon>Bacilli</taxon>
        <taxon>Lactobacillales</taxon>
        <taxon>Streptococcaceae</taxon>
        <taxon>Streptococcus</taxon>
    </lineage>
</organism>
<comment type="caution">
    <text evidence="6">The sequence shown here is derived from an EMBL/GenBank/DDBJ whole genome shotgun (WGS) entry which is preliminary data.</text>
</comment>
<dbReference type="OrthoDB" id="1809613at2"/>
<accession>A0A917A945</accession>
<dbReference type="AlphaFoldDB" id="A0A917A945"/>
<name>A0A917A945_9STRE</name>
<dbReference type="RefSeq" id="WP_068990752.1">
    <property type="nucleotide sequence ID" value="NZ_BMJN01000038.1"/>
</dbReference>
<keyword evidence="7" id="KW-1185">Reference proteome</keyword>
<reference evidence="6" key="1">
    <citation type="journal article" date="2014" name="Int. J. Syst. Evol. Microbiol.">
        <title>Complete genome sequence of Corynebacterium casei LMG S-19264T (=DSM 44701T), isolated from a smear-ripened cheese.</title>
        <authorList>
            <consortium name="US DOE Joint Genome Institute (JGI-PGF)"/>
            <person name="Walter F."/>
            <person name="Albersmeier A."/>
            <person name="Kalinowski J."/>
            <person name="Ruckert C."/>
        </authorList>
    </citation>
    <scope>NUCLEOTIDE SEQUENCE</scope>
    <source>
        <strain evidence="6">CGMCC 1.15533</strain>
    </source>
</reference>
<dbReference type="PANTHER" id="PTHR37306:SF1">
    <property type="entry name" value="COLICIN V PRODUCTION PROTEIN"/>
    <property type="match status" value="1"/>
</dbReference>
<proteinExistence type="predicted"/>
<dbReference type="PANTHER" id="PTHR37306">
    <property type="entry name" value="COLICIN V PRODUCTION PROTEIN"/>
    <property type="match status" value="1"/>
</dbReference>
<evidence type="ECO:0000313" key="7">
    <source>
        <dbReference type="Proteomes" id="UP000660801"/>
    </source>
</evidence>
<dbReference type="InterPro" id="IPR003825">
    <property type="entry name" value="Colicin-V_CvpA"/>
</dbReference>
<dbReference type="GO" id="GO:0009403">
    <property type="term" value="P:toxin biosynthetic process"/>
    <property type="evidence" value="ECO:0007669"/>
    <property type="project" value="InterPro"/>
</dbReference>
<comment type="subcellular location">
    <subcellularLocation>
        <location evidence="1">Membrane</location>
        <topology evidence="1">Multi-pass membrane protein</topology>
    </subcellularLocation>
</comment>
<evidence type="ECO:0000256" key="4">
    <source>
        <dbReference type="ARBA" id="ARBA00023136"/>
    </source>
</evidence>
<evidence type="ECO:0000256" key="5">
    <source>
        <dbReference type="SAM" id="Phobius"/>
    </source>
</evidence>
<reference evidence="6" key="2">
    <citation type="submission" date="2020-09" db="EMBL/GenBank/DDBJ databases">
        <authorList>
            <person name="Sun Q."/>
            <person name="Zhou Y."/>
        </authorList>
    </citation>
    <scope>NUCLEOTIDE SEQUENCE</scope>
    <source>
        <strain evidence="6">CGMCC 1.15533</strain>
    </source>
</reference>
<evidence type="ECO:0000256" key="3">
    <source>
        <dbReference type="ARBA" id="ARBA00022989"/>
    </source>
</evidence>
<keyword evidence="2 5" id="KW-0812">Transmembrane</keyword>
<dbReference type="Proteomes" id="UP000660801">
    <property type="component" value="Unassembled WGS sequence"/>
</dbReference>
<protein>
    <submittedName>
        <fullName evidence="6">Colicin V production protein</fullName>
    </submittedName>
</protein>
<feature type="transmembrane region" description="Helical" evidence="5">
    <location>
        <begin position="79"/>
        <end position="107"/>
    </location>
</feature>
<keyword evidence="3 5" id="KW-1133">Transmembrane helix</keyword>